<feature type="region of interest" description="Disordered" evidence="1">
    <location>
        <begin position="684"/>
        <end position="729"/>
    </location>
</feature>
<evidence type="ECO:0000256" key="1">
    <source>
        <dbReference type="SAM" id="MobiDB-lite"/>
    </source>
</evidence>
<dbReference type="OrthoDB" id="21151at2759"/>
<feature type="region of interest" description="Disordered" evidence="1">
    <location>
        <begin position="856"/>
        <end position="879"/>
    </location>
</feature>
<dbReference type="AlphaFoldDB" id="A0A409WMS2"/>
<protein>
    <recommendedName>
        <fullName evidence="4">Myosin-binding domain-containing protein</fullName>
    </recommendedName>
</protein>
<feature type="region of interest" description="Disordered" evidence="1">
    <location>
        <begin position="535"/>
        <end position="573"/>
    </location>
</feature>
<dbReference type="InParanoid" id="A0A409WMS2"/>
<feature type="compositionally biased region" description="Low complexity" evidence="1">
    <location>
        <begin position="634"/>
        <end position="643"/>
    </location>
</feature>
<sequence>MAQALFDEHPLEEYLRDAGESPITIPGTSSELERELDPNYSGFHDDASDDNMPDWLPQYITEFLELLQITLSSAQLPKSSNSFVERFKYNIISSSLLAPSLPTSHTRRSSRSFSIPGKLQHSATPSEDFDRPFSPPLTPPSINNPDPSYGPITFAIGSFAIAVSLGHPFLALISAMVAMFLLYHLINTTETSNHDMTISFNALDDLITANNVWESVVQDAVTFLEKEERTYIQGVCGPSSPSPLRVALHSCLQTTHSQCDNIRQLFSALTSPTNLSQISEMYAPPSPTKSGFNIDSSRHFSFPSPNRHSTPSYEPTTPQNKRSTWNGSYASLGHTGSPTSLIARRRDRHRINLSELFQAGTSSAPSTPLLPTPPVNLPQVPEHSTVEELLSSSSSLFSPSPSTHFGAAALELQRKRRSGGMEAFGEPPVNYFMSDLRSPRGARTSVFPVTASSPSKFTNPQSARHPLSYSALTYALQGALAAKRYTCSHLLALRFDDDEDEGYWEDVRSVIGLLTSSLSDGFSRLSAALDEVEQRNLEEQNPTPDTSTTTFNLSGSSEVKISQTVDSNGDMRRRRHRSNISFAPTPSHVSRFAAHVAAISSALDDARENLEQCVDALKAESVSGSSKGRRHSRSMSGMMPSPAGEEEPASEEPPALQAYERLRRELGMALRECERGRERLLELINPAVPSDDDDEEEFDDLPGLGHDGSDDSDKPEANSPSSGDEDDLQTNAARFQPPAVVTADGGEGVSMDDATSHLLLATSTQHLPMPGIEEVFEADTGARAAFARERTKLSREERIKLAKVRRESGMGLALGGGGGENGNDEGEKIGMEKWGPGGEVVQELKDVIWKVGERKRKMANSAVAQSPPEASPQEILESL</sequence>
<reference evidence="2 3" key="1">
    <citation type="journal article" date="2018" name="Evol. Lett.">
        <title>Horizontal gene cluster transfer increased hallucinogenic mushroom diversity.</title>
        <authorList>
            <person name="Reynolds H.T."/>
            <person name="Vijayakumar V."/>
            <person name="Gluck-Thaler E."/>
            <person name="Korotkin H.B."/>
            <person name="Matheny P.B."/>
            <person name="Slot J.C."/>
        </authorList>
    </citation>
    <scope>NUCLEOTIDE SEQUENCE [LARGE SCALE GENOMIC DNA]</scope>
    <source>
        <strain evidence="2 3">2631</strain>
    </source>
</reference>
<feature type="region of interest" description="Disordered" evidence="1">
    <location>
        <begin position="810"/>
        <end position="836"/>
    </location>
</feature>
<comment type="caution">
    <text evidence="2">The sequence shown here is derived from an EMBL/GenBank/DDBJ whole genome shotgun (WGS) entry which is preliminary data.</text>
</comment>
<accession>A0A409WMS2</accession>
<feature type="region of interest" description="Disordered" evidence="1">
    <location>
        <begin position="620"/>
        <end position="654"/>
    </location>
</feature>
<proteinExistence type="predicted"/>
<keyword evidence="3" id="KW-1185">Reference proteome</keyword>
<feature type="region of interest" description="Disordered" evidence="1">
    <location>
        <begin position="100"/>
        <end position="144"/>
    </location>
</feature>
<feature type="compositionally biased region" description="Basic and acidic residues" evidence="1">
    <location>
        <begin position="707"/>
        <end position="716"/>
    </location>
</feature>
<organism evidence="2 3">
    <name type="scientific">Psilocybe cyanescens</name>
    <dbReference type="NCBI Taxonomy" id="93625"/>
    <lineage>
        <taxon>Eukaryota</taxon>
        <taxon>Fungi</taxon>
        <taxon>Dikarya</taxon>
        <taxon>Basidiomycota</taxon>
        <taxon>Agaricomycotina</taxon>
        <taxon>Agaricomycetes</taxon>
        <taxon>Agaricomycetidae</taxon>
        <taxon>Agaricales</taxon>
        <taxon>Agaricineae</taxon>
        <taxon>Strophariaceae</taxon>
        <taxon>Psilocybe</taxon>
    </lineage>
</organism>
<name>A0A409WMS2_PSICY</name>
<dbReference type="Proteomes" id="UP000283269">
    <property type="component" value="Unassembled WGS sequence"/>
</dbReference>
<evidence type="ECO:0000313" key="3">
    <source>
        <dbReference type="Proteomes" id="UP000283269"/>
    </source>
</evidence>
<feature type="compositionally biased region" description="Gly residues" evidence="1">
    <location>
        <begin position="812"/>
        <end position="821"/>
    </location>
</feature>
<evidence type="ECO:0000313" key="2">
    <source>
        <dbReference type="EMBL" id="PPQ79809.1"/>
    </source>
</evidence>
<feature type="compositionally biased region" description="Acidic residues" evidence="1">
    <location>
        <begin position="690"/>
        <end position="700"/>
    </location>
</feature>
<feature type="compositionally biased region" description="Polar residues" evidence="1">
    <location>
        <begin position="539"/>
        <end position="567"/>
    </location>
</feature>
<dbReference type="STRING" id="93625.A0A409WMS2"/>
<feature type="region of interest" description="Disordered" evidence="1">
    <location>
        <begin position="284"/>
        <end position="324"/>
    </location>
</feature>
<feature type="compositionally biased region" description="Polar residues" evidence="1">
    <location>
        <begin position="303"/>
        <end position="324"/>
    </location>
</feature>
<dbReference type="EMBL" id="NHYD01003360">
    <property type="protein sequence ID" value="PPQ79809.1"/>
    <property type="molecule type" value="Genomic_DNA"/>
</dbReference>
<evidence type="ECO:0008006" key="4">
    <source>
        <dbReference type="Google" id="ProtNLM"/>
    </source>
</evidence>
<gene>
    <name evidence="2" type="ORF">CVT25_002963</name>
</gene>